<dbReference type="AlphaFoldDB" id="A0A1X0NZB1"/>
<dbReference type="VEuPathDB" id="TriTrypDB:TM35_000102830"/>
<dbReference type="Proteomes" id="UP000192257">
    <property type="component" value="Unassembled WGS sequence"/>
</dbReference>
<protein>
    <submittedName>
        <fullName evidence="1">Uncharacterized protein</fullName>
    </submittedName>
</protein>
<reference evidence="1 2" key="1">
    <citation type="submission" date="2017-03" db="EMBL/GenBank/DDBJ databases">
        <title>An alternative strategy for trypanosome survival in the mammalian bloodstream revealed through genome and transcriptome analysis of the ubiquitous bovine parasite Trypanosoma (Megatrypanum) theileri.</title>
        <authorList>
            <person name="Kelly S."/>
            <person name="Ivens A."/>
            <person name="Mott A."/>
            <person name="O'Neill E."/>
            <person name="Emms D."/>
            <person name="Macleod O."/>
            <person name="Voorheis P."/>
            <person name="Matthews J."/>
            <person name="Matthews K."/>
            <person name="Carrington M."/>
        </authorList>
    </citation>
    <scope>NUCLEOTIDE SEQUENCE [LARGE SCALE GENOMIC DNA]</scope>
    <source>
        <strain evidence="1">Edinburgh</strain>
    </source>
</reference>
<comment type="caution">
    <text evidence="1">The sequence shown here is derived from an EMBL/GenBank/DDBJ whole genome shotgun (WGS) entry which is preliminary data.</text>
</comment>
<accession>A0A1X0NZB1</accession>
<gene>
    <name evidence="1" type="ORF">TM35_000102830</name>
</gene>
<organism evidence="1 2">
    <name type="scientific">Trypanosoma theileri</name>
    <dbReference type="NCBI Taxonomy" id="67003"/>
    <lineage>
        <taxon>Eukaryota</taxon>
        <taxon>Discoba</taxon>
        <taxon>Euglenozoa</taxon>
        <taxon>Kinetoplastea</taxon>
        <taxon>Metakinetoplastina</taxon>
        <taxon>Trypanosomatida</taxon>
        <taxon>Trypanosomatidae</taxon>
        <taxon>Trypanosoma</taxon>
    </lineage>
</organism>
<sequence>MFISKAKIGHLTLTEVVAGRYAFFAKDRAYGWKCFATLFFNCEEEQRVRFYNWGLFATFDPCKQDTYGARVKKLKYPLFTDHPNFMELNMKLLAPTEDTLHGGSSGVTLEVEKLFDMQRTPAMKSHLDVVLGLLVLRGPSLQDIAVSATETKTTSTLDKVPDHVRSGEVRRPYGSLIKTARPSRGGNHSHPSLHSSIYRTPALDGAVFFLFSTTAIFPPYCGIIYKTLAIMLLF</sequence>
<dbReference type="RefSeq" id="XP_028884081.1">
    <property type="nucleotide sequence ID" value="XM_029024774.1"/>
</dbReference>
<evidence type="ECO:0000313" key="1">
    <source>
        <dbReference type="EMBL" id="ORC90015.1"/>
    </source>
</evidence>
<dbReference type="GeneID" id="39984554"/>
<evidence type="ECO:0000313" key="2">
    <source>
        <dbReference type="Proteomes" id="UP000192257"/>
    </source>
</evidence>
<proteinExistence type="predicted"/>
<dbReference type="EMBL" id="NBCO01000010">
    <property type="protein sequence ID" value="ORC90015.1"/>
    <property type="molecule type" value="Genomic_DNA"/>
</dbReference>
<name>A0A1X0NZB1_9TRYP</name>
<keyword evidence="2" id="KW-1185">Reference proteome</keyword>